<keyword evidence="3" id="KW-0808">Transferase</keyword>
<dbReference type="InterPro" id="IPR005490">
    <property type="entry name" value="LD_TPept_cat_dom"/>
</dbReference>
<keyword evidence="4 7" id="KW-0133">Cell shape</keyword>
<keyword evidence="10" id="KW-1185">Reference proteome</keyword>
<comment type="similarity">
    <text evidence="2">Belongs to the YkuD family.</text>
</comment>
<dbReference type="EMBL" id="CP101740">
    <property type="protein sequence ID" value="UUL83992.1"/>
    <property type="molecule type" value="Genomic_DNA"/>
</dbReference>
<keyword evidence="5 7" id="KW-0573">Peptidoglycan synthesis</keyword>
<dbReference type="Pfam" id="PF03734">
    <property type="entry name" value="YkuD"/>
    <property type="match status" value="1"/>
</dbReference>
<dbReference type="Gene3D" id="2.40.440.10">
    <property type="entry name" value="L,D-transpeptidase catalytic domain-like"/>
    <property type="match status" value="1"/>
</dbReference>
<organism evidence="9 10">
    <name type="scientific">Sphingomonas qomolangmaensis</name>
    <dbReference type="NCBI Taxonomy" id="2918765"/>
    <lineage>
        <taxon>Bacteria</taxon>
        <taxon>Pseudomonadati</taxon>
        <taxon>Pseudomonadota</taxon>
        <taxon>Alphaproteobacteria</taxon>
        <taxon>Sphingomonadales</taxon>
        <taxon>Sphingomonadaceae</taxon>
        <taxon>Sphingomonas</taxon>
    </lineage>
</organism>
<feature type="active site" description="Nucleophile" evidence="7">
    <location>
        <position position="134"/>
    </location>
</feature>
<dbReference type="PANTHER" id="PTHR30582">
    <property type="entry name" value="L,D-TRANSPEPTIDASE"/>
    <property type="match status" value="1"/>
</dbReference>
<dbReference type="InterPro" id="IPR050979">
    <property type="entry name" value="LD-transpeptidase"/>
</dbReference>
<evidence type="ECO:0000256" key="4">
    <source>
        <dbReference type="ARBA" id="ARBA00022960"/>
    </source>
</evidence>
<evidence type="ECO:0000256" key="1">
    <source>
        <dbReference type="ARBA" id="ARBA00004752"/>
    </source>
</evidence>
<proteinExistence type="inferred from homology"/>
<feature type="domain" description="L,D-TPase catalytic" evidence="8">
    <location>
        <begin position="49"/>
        <end position="158"/>
    </location>
</feature>
<evidence type="ECO:0000256" key="2">
    <source>
        <dbReference type="ARBA" id="ARBA00005992"/>
    </source>
</evidence>
<keyword evidence="6 7" id="KW-0961">Cell wall biogenesis/degradation</keyword>
<evidence type="ECO:0000256" key="3">
    <source>
        <dbReference type="ARBA" id="ARBA00022679"/>
    </source>
</evidence>
<reference evidence="9" key="1">
    <citation type="submission" date="2022-07" db="EMBL/GenBank/DDBJ databases">
        <title>Sphingomonas sp. nov., a novel bacterium isolated from the north slope of the Mount Everest.</title>
        <authorList>
            <person name="Cui X."/>
            <person name="Liu Y."/>
        </authorList>
    </citation>
    <scope>NUCLEOTIDE SEQUENCE</scope>
    <source>
        <strain evidence="9">S5-59</strain>
    </source>
</reference>
<dbReference type="NCBIfam" id="NF004785">
    <property type="entry name" value="PRK06132.1-2"/>
    <property type="match status" value="1"/>
</dbReference>
<evidence type="ECO:0000313" key="10">
    <source>
        <dbReference type="Proteomes" id="UP001058533"/>
    </source>
</evidence>
<evidence type="ECO:0000259" key="8">
    <source>
        <dbReference type="PROSITE" id="PS52029"/>
    </source>
</evidence>
<dbReference type="PANTHER" id="PTHR30582:SF2">
    <property type="entry name" value="L,D-TRANSPEPTIDASE YCIB-RELATED"/>
    <property type="match status" value="1"/>
</dbReference>
<accession>A0ABY5LC50</accession>
<evidence type="ECO:0000256" key="6">
    <source>
        <dbReference type="ARBA" id="ARBA00023316"/>
    </source>
</evidence>
<comment type="pathway">
    <text evidence="1 7">Cell wall biogenesis; peptidoglycan biosynthesis.</text>
</comment>
<name>A0ABY5LC50_9SPHN</name>
<protein>
    <submittedName>
        <fullName evidence="9">L,D-transpeptidase family protein</fullName>
    </submittedName>
</protein>
<dbReference type="Proteomes" id="UP001058533">
    <property type="component" value="Chromosome"/>
</dbReference>
<dbReference type="SUPFAM" id="SSF141523">
    <property type="entry name" value="L,D-transpeptidase catalytic domain-like"/>
    <property type="match status" value="1"/>
</dbReference>
<dbReference type="InterPro" id="IPR038063">
    <property type="entry name" value="Transpep_catalytic_dom"/>
</dbReference>
<dbReference type="CDD" id="cd16913">
    <property type="entry name" value="YkuD_like"/>
    <property type="match status" value="1"/>
</dbReference>
<feature type="active site" description="Proton donor/acceptor" evidence="7">
    <location>
        <position position="121"/>
    </location>
</feature>
<evidence type="ECO:0000256" key="5">
    <source>
        <dbReference type="ARBA" id="ARBA00022984"/>
    </source>
</evidence>
<evidence type="ECO:0000256" key="7">
    <source>
        <dbReference type="PROSITE-ProRule" id="PRU01373"/>
    </source>
</evidence>
<dbReference type="PROSITE" id="PS52029">
    <property type="entry name" value="LD_TPASE"/>
    <property type="match status" value="1"/>
</dbReference>
<gene>
    <name evidence="9" type="ORF">NMP03_07325</name>
</gene>
<evidence type="ECO:0000313" key="9">
    <source>
        <dbReference type="EMBL" id="UUL83992.1"/>
    </source>
</evidence>
<sequence length="235" mass="24908">MVNALFIAIGLVAAPLDTVRAQTNVESRAAALQAGEYVWREDAATTGDVAIVISLPSQLAYVYRGGKLVGISTVSTGKPGKDTPVGAFTILQKKVFHRSNLYSDAPMPFMQRLTWTGIALHAGDLPGYPASHGCIRFPAAFAERLFDLTRMGGKVRVIDTAVDGVLPRAAPPEIAVPPVLIADRGVLTGPGADDRVLARAAPLPRIELANEDVRFAVYDAVFAKGYGAKGGARKR</sequence>
<dbReference type="RefSeq" id="WP_256507827.1">
    <property type="nucleotide sequence ID" value="NZ_CP101740.1"/>
</dbReference>